<comment type="caution">
    <text evidence="2">The sequence shown here is derived from an EMBL/GenBank/DDBJ whole genome shotgun (WGS) entry which is preliminary data.</text>
</comment>
<gene>
    <name evidence="2" type="ORF">GGQ64_004693</name>
</gene>
<sequence>MSKEEVTKRRLGKTAQARRLRRSETEEEFRLWSELRNRHLNGYKFARQVPLGPYIVDFLCREERLIVEIDGFHHAEGCTDIPRTQWLNRNGYAVLRFWNHEITRERRAVLNTILAALSGRLSQRCDATRFHPSLITEMESTGE</sequence>
<dbReference type="InterPro" id="IPR011335">
    <property type="entry name" value="Restrct_endonuc-II-like"/>
</dbReference>
<feature type="domain" description="DUF559" evidence="1">
    <location>
        <begin position="14"/>
        <end position="117"/>
    </location>
</feature>
<dbReference type="Gene3D" id="3.40.960.10">
    <property type="entry name" value="VSR Endonuclease"/>
    <property type="match status" value="1"/>
</dbReference>
<dbReference type="Pfam" id="PF04480">
    <property type="entry name" value="DUF559"/>
    <property type="match status" value="1"/>
</dbReference>
<dbReference type="CDD" id="cd01038">
    <property type="entry name" value="Endonuclease_DUF559"/>
    <property type="match status" value="1"/>
</dbReference>
<dbReference type="SUPFAM" id="SSF52980">
    <property type="entry name" value="Restriction endonuclease-like"/>
    <property type="match status" value="1"/>
</dbReference>
<dbReference type="PANTHER" id="PTHR38590">
    <property type="entry name" value="BLL0828 PROTEIN"/>
    <property type="match status" value="1"/>
</dbReference>
<keyword evidence="2" id="KW-0378">Hydrolase</keyword>
<dbReference type="EMBL" id="JACIEE010000011">
    <property type="protein sequence ID" value="MBB3979451.1"/>
    <property type="molecule type" value="Genomic_DNA"/>
</dbReference>
<dbReference type="InterPro" id="IPR007569">
    <property type="entry name" value="DUF559"/>
</dbReference>
<protein>
    <submittedName>
        <fullName evidence="2">Very-short-patch-repair endonuclease</fullName>
    </submittedName>
</protein>
<keyword evidence="2" id="KW-0540">Nuclease</keyword>
<reference evidence="2 3" key="1">
    <citation type="submission" date="2020-08" db="EMBL/GenBank/DDBJ databases">
        <title>Genomic Encyclopedia of Type Strains, Phase IV (KMG-IV): sequencing the most valuable type-strain genomes for metagenomic binning, comparative biology and taxonomic classification.</title>
        <authorList>
            <person name="Goeker M."/>
        </authorList>
    </citation>
    <scope>NUCLEOTIDE SEQUENCE [LARGE SCALE GENOMIC DNA]</scope>
    <source>
        <strain evidence="2 3">DSM 100211</strain>
    </source>
</reference>
<evidence type="ECO:0000313" key="2">
    <source>
        <dbReference type="EMBL" id="MBB3979451.1"/>
    </source>
</evidence>
<dbReference type="Proteomes" id="UP000574761">
    <property type="component" value="Unassembled WGS sequence"/>
</dbReference>
<accession>A0A7W6DDW8</accession>
<keyword evidence="3" id="KW-1185">Reference proteome</keyword>
<evidence type="ECO:0000313" key="3">
    <source>
        <dbReference type="Proteomes" id="UP000574761"/>
    </source>
</evidence>
<dbReference type="PANTHER" id="PTHR38590:SF1">
    <property type="entry name" value="BLL0828 PROTEIN"/>
    <property type="match status" value="1"/>
</dbReference>
<proteinExistence type="predicted"/>
<name>A0A7W6DDW8_9HYPH</name>
<dbReference type="InterPro" id="IPR047216">
    <property type="entry name" value="Endonuclease_DUF559_bact"/>
</dbReference>
<dbReference type="AlphaFoldDB" id="A0A7W6DDW8"/>
<evidence type="ECO:0000259" key="1">
    <source>
        <dbReference type="Pfam" id="PF04480"/>
    </source>
</evidence>
<keyword evidence="2" id="KW-0255">Endonuclease</keyword>
<organism evidence="2 3">
    <name type="scientific">Mycoplana azooxidifex</name>
    <dbReference type="NCBI Taxonomy" id="1636188"/>
    <lineage>
        <taxon>Bacteria</taxon>
        <taxon>Pseudomonadati</taxon>
        <taxon>Pseudomonadota</taxon>
        <taxon>Alphaproteobacteria</taxon>
        <taxon>Hyphomicrobiales</taxon>
        <taxon>Rhizobiaceae</taxon>
        <taxon>Mycoplana</taxon>
    </lineage>
</organism>
<dbReference type="GO" id="GO:0004519">
    <property type="term" value="F:endonuclease activity"/>
    <property type="evidence" value="ECO:0007669"/>
    <property type="project" value="UniProtKB-KW"/>
</dbReference>